<proteinExistence type="predicted"/>
<dbReference type="EMBL" id="LECT01000023">
    <property type="protein sequence ID" value="KLU05181.1"/>
    <property type="molecule type" value="Genomic_DNA"/>
</dbReference>
<sequence>MVAQVVIPVVQSRNLLGIRNQSVNGDGLSTQFSTTFRRS</sequence>
<organism evidence="1 2">
    <name type="scientific">Rhodopirellula islandica</name>
    <dbReference type="NCBI Taxonomy" id="595434"/>
    <lineage>
        <taxon>Bacteria</taxon>
        <taxon>Pseudomonadati</taxon>
        <taxon>Planctomycetota</taxon>
        <taxon>Planctomycetia</taxon>
        <taxon>Pirellulales</taxon>
        <taxon>Pirellulaceae</taxon>
        <taxon>Rhodopirellula</taxon>
    </lineage>
</organism>
<keyword evidence="2" id="KW-1185">Reference proteome</keyword>
<gene>
    <name evidence="1" type="ORF">RISK_002943</name>
</gene>
<evidence type="ECO:0000313" key="2">
    <source>
        <dbReference type="Proteomes" id="UP000036367"/>
    </source>
</evidence>
<protein>
    <submittedName>
        <fullName evidence="1">Uncharacterized protein</fullName>
    </submittedName>
</protein>
<reference evidence="1" key="1">
    <citation type="submission" date="2015-05" db="EMBL/GenBank/DDBJ databases">
        <title>Permanent draft genome of Rhodopirellula islandicus K833.</title>
        <authorList>
            <person name="Kizina J."/>
            <person name="Richter M."/>
            <person name="Glockner F.O."/>
            <person name="Harder J."/>
        </authorList>
    </citation>
    <scope>NUCLEOTIDE SEQUENCE [LARGE SCALE GENOMIC DNA]</scope>
    <source>
        <strain evidence="1">K833</strain>
    </source>
</reference>
<comment type="caution">
    <text evidence="1">The sequence shown here is derived from an EMBL/GenBank/DDBJ whole genome shotgun (WGS) entry which is preliminary data.</text>
</comment>
<name>A0A0J1BF87_RHOIS</name>
<dbReference type="AlphaFoldDB" id="A0A0J1BF87"/>
<accession>A0A0J1BF87</accession>
<evidence type="ECO:0000313" key="1">
    <source>
        <dbReference type="EMBL" id="KLU05181.1"/>
    </source>
</evidence>
<dbReference type="PATRIC" id="fig|595434.4.peg.2804"/>
<dbReference type="Proteomes" id="UP000036367">
    <property type="component" value="Unassembled WGS sequence"/>
</dbReference>
<dbReference type="STRING" id="595434.RISK_002943"/>